<proteinExistence type="predicted"/>
<dbReference type="PANTHER" id="PTHR47331">
    <property type="entry name" value="PHD-TYPE DOMAIN-CONTAINING PROTEIN"/>
    <property type="match status" value="1"/>
</dbReference>
<reference evidence="1" key="1">
    <citation type="journal article" date="2021" name="G3 (Bethesda)">
        <title>Genome and transcriptome analysis of the beet armyworm Spodoptera exigua reveals targets for pest control. .</title>
        <authorList>
            <person name="Simon S."/>
            <person name="Breeschoten T."/>
            <person name="Jansen H.J."/>
            <person name="Dirks R.P."/>
            <person name="Schranz M.E."/>
            <person name="Ros V.I.D."/>
        </authorList>
    </citation>
    <scope>NUCLEOTIDE SEQUENCE</scope>
    <source>
        <strain evidence="1">TB_SE_WUR_2020</strain>
    </source>
</reference>
<comment type="caution">
    <text evidence="1">The sequence shown here is derived from an EMBL/GenBank/DDBJ whole genome shotgun (WGS) entry which is preliminary data.</text>
</comment>
<dbReference type="InterPro" id="IPR043502">
    <property type="entry name" value="DNA/RNA_pol_sf"/>
</dbReference>
<accession>A0A922MI13</accession>
<evidence type="ECO:0000313" key="1">
    <source>
        <dbReference type="EMBL" id="KAH9636831.1"/>
    </source>
</evidence>
<dbReference type="GO" id="GO:0071897">
    <property type="term" value="P:DNA biosynthetic process"/>
    <property type="evidence" value="ECO:0007669"/>
    <property type="project" value="UniProtKB-ARBA"/>
</dbReference>
<dbReference type="Proteomes" id="UP000814243">
    <property type="component" value="Unassembled WGS sequence"/>
</dbReference>
<dbReference type="EMBL" id="JACEFF010000474">
    <property type="protein sequence ID" value="KAH9636831.1"/>
    <property type="molecule type" value="Genomic_DNA"/>
</dbReference>
<dbReference type="AlphaFoldDB" id="A0A922MI13"/>
<protein>
    <submittedName>
        <fullName evidence="1">Uncharacterized protein</fullName>
    </submittedName>
</protein>
<dbReference type="SUPFAM" id="SSF56672">
    <property type="entry name" value="DNA/RNA polymerases"/>
    <property type="match status" value="1"/>
</dbReference>
<sequence>MFRAILVRPQDHHLQSILWRNYPHESLHEYNLTTVTYGTRAAPFLAMRTLKQIGIDHASQYPLAATALESSFYMDDYFGGSDSIQQTQRVQQELMEVLRRAGMNLRKWSSNVPQVIENLQPEQINAPFEFKDTESRKTLGLRWVPSSDTFTFDTKIKP</sequence>
<organism evidence="1 2">
    <name type="scientific">Spodoptera exigua</name>
    <name type="common">Beet armyworm</name>
    <name type="synonym">Noctua fulgens</name>
    <dbReference type="NCBI Taxonomy" id="7107"/>
    <lineage>
        <taxon>Eukaryota</taxon>
        <taxon>Metazoa</taxon>
        <taxon>Ecdysozoa</taxon>
        <taxon>Arthropoda</taxon>
        <taxon>Hexapoda</taxon>
        <taxon>Insecta</taxon>
        <taxon>Pterygota</taxon>
        <taxon>Neoptera</taxon>
        <taxon>Endopterygota</taxon>
        <taxon>Lepidoptera</taxon>
        <taxon>Glossata</taxon>
        <taxon>Ditrysia</taxon>
        <taxon>Noctuoidea</taxon>
        <taxon>Noctuidae</taxon>
        <taxon>Amphipyrinae</taxon>
        <taxon>Spodoptera</taxon>
    </lineage>
</organism>
<gene>
    <name evidence="1" type="ORF">HF086_017074</name>
</gene>
<evidence type="ECO:0000313" key="2">
    <source>
        <dbReference type="Proteomes" id="UP000814243"/>
    </source>
</evidence>
<name>A0A922MI13_SPOEX</name>